<dbReference type="Gene3D" id="3.40.250.10">
    <property type="entry name" value="Rhodanese-like domain"/>
    <property type="match status" value="1"/>
</dbReference>
<gene>
    <name evidence="1" type="ORF">AMAG_14963</name>
</gene>
<sequence length="110" mass="11788">MSAPAPTGRRTSVRGVVLESLVFPESERDRFRDAFLATDQIAVVFDETMAEHGAPGSVVWTVSHELLAQPGRTVYLLEGGFQALVQVDMVGAHLVGSAAADGHRQDGRDV</sequence>
<proteinExistence type="predicted"/>
<evidence type="ECO:0000313" key="2">
    <source>
        <dbReference type="Proteomes" id="UP000054350"/>
    </source>
</evidence>
<dbReference type="AlphaFoldDB" id="A0A0L0T7Y0"/>
<dbReference type="OrthoDB" id="273181at2759"/>
<dbReference type="VEuPathDB" id="FungiDB:AMAG_14963"/>
<keyword evidence="2" id="KW-1185">Reference proteome</keyword>
<reference evidence="2" key="2">
    <citation type="submission" date="2009-11" db="EMBL/GenBank/DDBJ databases">
        <title>The Genome Sequence of Allomyces macrogynus strain ATCC 38327.</title>
        <authorList>
            <consortium name="The Broad Institute Genome Sequencing Platform"/>
            <person name="Russ C."/>
            <person name="Cuomo C."/>
            <person name="Shea T."/>
            <person name="Young S.K."/>
            <person name="Zeng Q."/>
            <person name="Koehrsen M."/>
            <person name="Haas B."/>
            <person name="Borodovsky M."/>
            <person name="Guigo R."/>
            <person name="Alvarado L."/>
            <person name="Berlin A."/>
            <person name="Borenstein D."/>
            <person name="Chen Z."/>
            <person name="Engels R."/>
            <person name="Freedman E."/>
            <person name="Gellesch M."/>
            <person name="Goldberg J."/>
            <person name="Griggs A."/>
            <person name="Gujja S."/>
            <person name="Heiman D."/>
            <person name="Hepburn T."/>
            <person name="Howarth C."/>
            <person name="Jen D."/>
            <person name="Larson L."/>
            <person name="Lewis B."/>
            <person name="Mehta T."/>
            <person name="Park D."/>
            <person name="Pearson M."/>
            <person name="Roberts A."/>
            <person name="Saif S."/>
            <person name="Shenoy N."/>
            <person name="Sisk P."/>
            <person name="Stolte C."/>
            <person name="Sykes S."/>
            <person name="Walk T."/>
            <person name="White J."/>
            <person name="Yandava C."/>
            <person name="Burger G."/>
            <person name="Gray M.W."/>
            <person name="Holland P.W.H."/>
            <person name="King N."/>
            <person name="Lang F.B.F."/>
            <person name="Roger A.J."/>
            <person name="Ruiz-Trillo I."/>
            <person name="Lander E."/>
            <person name="Nusbaum C."/>
        </authorList>
    </citation>
    <scope>NUCLEOTIDE SEQUENCE [LARGE SCALE GENOMIC DNA]</scope>
    <source>
        <strain evidence="2">ATCC 38327</strain>
    </source>
</reference>
<organism evidence="1 2">
    <name type="scientific">Allomyces macrogynus (strain ATCC 38327)</name>
    <name type="common">Allomyces javanicus var. macrogynus</name>
    <dbReference type="NCBI Taxonomy" id="578462"/>
    <lineage>
        <taxon>Eukaryota</taxon>
        <taxon>Fungi</taxon>
        <taxon>Fungi incertae sedis</taxon>
        <taxon>Blastocladiomycota</taxon>
        <taxon>Blastocladiomycetes</taxon>
        <taxon>Blastocladiales</taxon>
        <taxon>Blastocladiaceae</taxon>
        <taxon>Allomyces</taxon>
    </lineage>
</organism>
<dbReference type="Proteomes" id="UP000054350">
    <property type="component" value="Unassembled WGS sequence"/>
</dbReference>
<evidence type="ECO:0000313" key="1">
    <source>
        <dbReference type="EMBL" id="KNE70857.1"/>
    </source>
</evidence>
<dbReference type="InterPro" id="IPR036873">
    <property type="entry name" value="Rhodanese-like_dom_sf"/>
</dbReference>
<reference evidence="1 2" key="1">
    <citation type="submission" date="2009-11" db="EMBL/GenBank/DDBJ databases">
        <title>Annotation of Allomyces macrogynus ATCC 38327.</title>
        <authorList>
            <consortium name="The Broad Institute Genome Sequencing Platform"/>
            <person name="Russ C."/>
            <person name="Cuomo C."/>
            <person name="Burger G."/>
            <person name="Gray M.W."/>
            <person name="Holland P.W.H."/>
            <person name="King N."/>
            <person name="Lang F.B.F."/>
            <person name="Roger A.J."/>
            <person name="Ruiz-Trillo I."/>
            <person name="Young S.K."/>
            <person name="Zeng Q."/>
            <person name="Gargeya S."/>
            <person name="Fitzgerald M."/>
            <person name="Haas B."/>
            <person name="Abouelleil A."/>
            <person name="Alvarado L."/>
            <person name="Arachchi H.M."/>
            <person name="Berlin A."/>
            <person name="Chapman S.B."/>
            <person name="Gearin G."/>
            <person name="Goldberg J."/>
            <person name="Griggs A."/>
            <person name="Gujja S."/>
            <person name="Hansen M."/>
            <person name="Heiman D."/>
            <person name="Howarth C."/>
            <person name="Larimer J."/>
            <person name="Lui A."/>
            <person name="MacDonald P.J.P."/>
            <person name="McCowen C."/>
            <person name="Montmayeur A."/>
            <person name="Murphy C."/>
            <person name="Neiman D."/>
            <person name="Pearson M."/>
            <person name="Priest M."/>
            <person name="Roberts A."/>
            <person name="Saif S."/>
            <person name="Shea T."/>
            <person name="Sisk P."/>
            <person name="Stolte C."/>
            <person name="Sykes S."/>
            <person name="Wortman J."/>
            <person name="Nusbaum C."/>
            <person name="Birren B."/>
        </authorList>
    </citation>
    <scope>NUCLEOTIDE SEQUENCE [LARGE SCALE GENOMIC DNA]</scope>
    <source>
        <strain evidence="1 2">ATCC 38327</strain>
    </source>
</reference>
<dbReference type="EMBL" id="GG745368">
    <property type="protein sequence ID" value="KNE70857.1"/>
    <property type="molecule type" value="Genomic_DNA"/>
</dbReference>
<name>A0A0L0T7Y0_ALLM3</name>
<accession>A0A0L0T7Y0</accession>
<protein>
    <submittedName>
        <fullName evidence="1">Uncharacterized protein</fullName>
    </submittedName>
</protein>